<feature type="binding site" evidence="5">
    <location>
        <position position="160"/>
    </location>
    <ligand>
        <name>dimethylallyl diphosphate</name>
        <dbReference type="ChEBI" id="CHEBI:57623"/>
    </ligand>
</feature>
<feature type="binding site" evidence="5">
    <location>
        <position position="258"/>
    </location>
    <ligand>
        <name>dimethylallyl diphosphate</name>
        <dbReference type="ChEBI" id="CHEBI:57623"/>
    </ligand>
</feature>
<dbReference type="GO" id="GO:0019288">
    <property type="term" value="P:isopentenyl diphosphate biosynthetic process, methylerythritol 4-phosphate pathway"/>
    <property type="evidence" value="ECO:0007669"/>
    <property type="project" value="UniProtKB-UniRule"/>
</dbReference>
<dbReference type="GO" id="GO:0046872">
    <property type="term" value="F:metal ion binding"/>
    <property type="evidence" value="ECO:0007669"/>
    <property type="project" value="UniProtKB-KW"/>
</dbReference>
<dbReference type="PANTHER" id="PTHR30426:SF0">
    <property type="entry name" value="4-HYDROXY-3-METHYLBUT-2-ENYL DIPHOSPHATE REDUCTASE"/>
    <property type="match status" value="1"/>
</dbReference>
<feature type="binding site" evidence="5">
    <location>
        <position position="49"/>
    </location>
    <ligand>
        <name>[4Fe-4S] cluster</name>
        <dbReference type="ChEBI" id="CHEBI:49883"/>
    </ligand>
</feature>
<feature type="binding site" evidence="5">
    <location>
        <position position="304"/>
    </location>
    <ligand>
        <name>(2E)-4-hydroxy-3-methylbut-2-enyl diphosphate</name>
        <dbReference type="ChEBI" id="CHEBI:128753"/>
    </ligand>
</feature>
<dbReference type="InterPro" id="IPR003451">
    <property type="entry name" value="LytB/IspH"/>
</dbReference>
<feature type="binding site" evidence="5">
    <location>
        <position position="111"/>
    </location>
    <ligand>
        <name>dimethylallyl diphosphate</name>
        <dbReference type="ChEBI" id="CHEBI:57623"/>
    </ligand>
</feature>
<feature type="binding site" evidence="5">
    <location>
        <position position="259"/>
    </location>
    <ligand>
        <name>(2E)-4-hydroxy-3-methylbut-2-enyl diphosphate</name>
        <dbReference type="ChEBI" id="CHEBI:128753"/>
    </ligand>
</feature>
<feature type="binding site" evidence="5">
    <location>
        <position position="258"/>
    </location>
    <ligand>
        <name>isopentenyl diphosphate</name>
        <dbReference type="ChEBI" id="CHEBI:128769"/>
    </ligand>
</feature>
<dbReference type="Pfam" id="PF02401">
    <property type="entry name" value="LYTB"/>
    <property type="match status" value="1"/>
</dbReference>
<evidence type="ECO:0000313" key="6">
    <source>
        <dbReference type="EMBL" id="EKO14573.1"/>
    </source>
</evidence>
<feature type="binding site" evidence="5">
    <location>
        <position position="160"/>
    </location>
    <ligand>
        <name>isopentenyl diphosphate</name>
        <dbReference type="ChEBI" id="CHEBI:128769"/>
    </ligand>
</feature>
<dbReference type="GO" id="GO:0050992">
    <property type="term" value="P:dimethylallyl diphosphate biosynthetic process"/>
    <property type="evidence" value="ECO:0007669"/>
    <property type="project" value="UniProtKB-UniRule"/>
</dbReference>
<keyword evidence="5 6" id="KW-0560">Oxidoreductase</keyword>
<feature type="binding site" evidence="5">
    <location>
        <position position="160"/>
    </location>
    <ligand>
        <name>(2E)-4-hydroxy-3-methylbut-2-enyl diphosphate</name>
        <dbReference type="ChEBI" id="CHEBI:128753"/>
    </ligand>
</feature>
<gene>
    <name evidence="5 6" type="primary">ispH</name>
    <name evidence="6" type="ORF">LEP1GSC081_1404</name>
</gene>
<feature type="binding site" evidence="5">
    <location>
        <position position="111"/>
    </location>
    <ligand>
        <name>(2E)-4-hydroxy-3-methylbut-2-enyl diphosphate</name>
        <dbReference type="ChEBI" id="CHEBI:128753"/>
    </ligand>
</feature>
<feature type="binding site" evidence="5">
    <location>
        <position position="304"/>
    </location>
    <ligand>
        <name>dimethylallyl diphosphate</name>
        <dbReference type="ChEBI" id="CHEBI:57623"/>
    </ligand>
</feature>
<feature type="binding site" evidence="5">
    <location>
        <position position="259"/>
    </location>
    <ligand>
        <name>dimethylallyl diphosphate</name>
        <dbReference type="ChEBI" id="CHEBI:57623"/>
    </ligand>
</feature>
<reference evidence="6 7" key="1">
    <citation type="submission" date="2012-10" db="EMBL/GenBank/DDBJ databases">
        <authorList>
            <person name="Harkins D.M."/>
            <person name="Durkin A.S."/>
            <person name="Brinkac L.M."/>
            <person name="Selengut J.D."/>
            <person name="Sanka R."/>
            <person name="DePew J."/>
            <person name="Purushe J."/>
            <person name="Peacock S.J."/>
            <person name="Thaipadungpanit J."/>
            <person name="Wuthiekanun V.W."/>
            <person name="Day N.P."/>
            <person name="Vinetz J.M."/>
            <person name="Sutton G.G."/>
            <person name="Nelson W.C."/>
            <person name="Fouts D.E."/>
        </authorList>
    </citation>
    <scope>NUCLEOTIDE SEQUENCE [LARGE SCALE GENOMIC DNA]</scope>
    <source>
        <strain evidence="6 7">H1</strain>
    </source>
</reference>
<dbReference type="EC" id="1.17.7.4" evidence="5"/>
<comment type="pathway">
    <text evidence="5">Isoprenoid biosynthesis; isopentenyl diphosphate biosynthesis via DXP pathway; isopentenyl diphosphate from 1-deoxy-D-xylulose 5-phosphate: step 6/6.</text>
</comment>
<feature type="binding site" evidence="5">
    <location>
        <position position="230"/>
    </location>
    <ligand>
        <name>[4Fe-4S] cluster</name>
        <dbReference type="ChEBI" id="CHEBI:49883"/>
    </ligand>
</feature>
<dbReference type="AlphaFoldDB" id="A0A0E2B027"/>
<dbReference type="PANTHER" id="PTHR30426">
    <property type="entry name" value="4-HYDROXY-3-METHYLBUT-2-ENYL DIPHOSPHATE REDUCTASE"/>
    <property type="match status" value="1"/>
</dbReference>
<dbReference type="EMBL" id="AHMY02000051">
    <property type="protein sequence ID" value="EKO14573.1"/>
    <property type="molecule type" value="Genomic_DNA"/>
</dbReference>
<feature type="binding site" evidence="5">
    <location>
        <position position="304"/>
    </location>
    <ligand>
        <name>isopentenyl diphosphate</name>
        <dbReference type="ChEBI" id="CHEBI:128769"/>
    </ligand>
</feature>
<feature type="active site" description="Proton donor" evidence="5">
    <location>
        <position position="162"/>
    </location>
</feature>
<comment type="catalytic activity">
    <reaction evidence="5">
        <text>isopentenyl diphosphate + 2 oxidized [2Fe-2S]-[ferredoxin] + H2O = (2E)-4-hydroxy-3-methylbut-2-enyl diphosphate + 2 reduced [2Fe-2S]-[ferredoxin] + 2 H(+)</text>
        <dbReference type="Rhea" id="RHEA:24488"/>
        <dbReference type="Rhea" id="RHEA-COMP:10000"/>
        <dbReference type="Rhea" id="RHEA-COMP:10001"/>
        <dbReference type="ChEBI" id="CHEBI:15377"/>
        <dbReference type="ChEBI" id="CHEBI:15378"/>
        <dbReference type="ChEBI" id="CHEBI:33737"/>
        <dbReference type="ChEBI" id="CHEBI:33738"/>
        <dbReference type="ChEBI" id="CHEBI:128753"/>
        <dbReference type="ChEBI" id="CHEBI:128769"/>
        <dbReference type="EC" id="1.17.7.4"/>
    </reaction>
</comment>
<comment type="cofactor">
    <cofactor evidence="5">
        <name>[4Fe-4S] cluster</name>
        <dbReference type="ChEBI" id="CHEBI:49883"/>
    </cofactor>
    <text evidence="5">Binds 1 [4Fe-4S] cluster per subunit.</text>
</comment>
<evidence type="ECO:0000256" key="2">
    <source>
        <dbReference type="ARBA" id="ARBA00022723"/>
    </source>
</evidence>
<dbReference type="UniPathway" id="UPA00056">
    <property type="reaction ID" value="UER00097"/>
</dbReference>
<evidence type="ECO:0000256" key="1">
    <source>
        <dbReference type="ARBA" id="ARBA00022485"/>
    </source>
</evidence>
<dbReference type="Proteomes" id="UP000006253">
    <property type="component" value="Unassembled WGS sequence"/>
</dbReference>
<name>A0A0E2B027_9LEPT</name>
<dbReference type="GO" id="GO:0051539">
    <property type="term" value="F:4 iron, 4 sulfur cluster binding"/>
    <property type="evidence" value="ECO:0007669"/>
    <property type="project" value="UniProtKB-UniRule"/>
</dbReference>
<dbReference type="GO" id="GO:0016114">
    <property type="term" value="P:terpenoid biosynthetic process"/>
    <property type="evidence" value="ECO:0007669"/>
    <property type="project" value="UniProtKB-UniRule"/>
</dbReference>
<organism evidence="6 7">
    <name type="scientific">Leptospira kirschneri str. H1</name>
    <dbReference type="NCBI Taxonomy" id="1049966"/>
    <lineage>
        <taxon>Bacteria</taxon>
        <taxon>Pseudomonadati</taxon>
        <taxon>Spirochaetota</taxon>
        <taxon>Spirochaetia</taxon>
        <taxon>Leptospirales</taxon>
        <taxon>Leptospiraceae</taxon>
        <taxon>Leptospira</taxon>
    </lineage>
</organism>
<feature type="binding site" evidence="5">
    <location>
        <position position="260"/>
    </location>
    <ligand>
        <name>dimethylallyl diphosphate</name>
        <dbReference type="ChEBI" id="CHEBI:57623"/>
    </ligand>
</feature>
<keyword evidence="2 5" id="KW-0479">Metal-binding</keyword>
<keyword evidence="3 5" id="KW-0408">Iron</keyword>
<comment type="caution">
    <text evidence="6">The sequence shown here is derived from an EMBL/GenBank/DDBJ whole genome shotgun (WGS) entry which is preliminary data.</text>
</comment>
<comment type="pathway">
    <text evidence="5">Isoprenoid biosynthesis; dimethylallyl diphosphate biosynthesis; dimethylallyl diphosphate from (2E)-4-hydroxy-3-methylbutenyl diphosphate: step 1/1.</text>
</comment>
<feature type="binding site" evidence="5">
    <location>
        <position position="260"/>
    </location>
    <ligand>
        <name>(2E)-4-hydroxy-3-methylbut-2-enyl diphosphate</name>
        <dbReference type="ChEBI" id="CHEBI:128753"/>
    </ligand>
</feature>
<feature type="binding site" evidence="5">
    <location>
        <position position="78"/>
    </location>
    <ligand>
        <name>dimethylallyl diphosphate</name>
        <dbReference type="ChEBI" id="CHEBI:57623"/>
    </ligand>
</feature>
<dbReference type="GO" id="GO:0051745">
    <property type="term" value="F:4-hydroxy-3-methylbut-2-enyl diphosphate reductase activity"/>
    <property type="evidence" value="ECO:0007669"/>
    <property type="project" value="UniProtKB-UniRule"/>
</dbReference>
<proteinExistence type="inferred from homology"/>
<feature type="binding site" evidence="5">
    <location>
        <position position="111"/>
    </location>
    <ligand>
        <name>isopentenyl diphosphate</name>
        <dbReference type="ChEBI" id="CHEBI:128769"/>
    </ligand>
</feature>
<feature type="binding site" evidence="5">
    <location>
        <position position="260"/>
    </location>
    <ligand>
        <name>isopentenyl diphosphate</name>
        <dbReference type="ChEBI" id="CHEBI:128769"/>
    </ligand>
</feature>
<dbReference type="Gene3D" id="3.40.1010.20">
    <property type="entry name" value="4-hydroxy-3-methylbut-2-enyl diphosphate reductase, catalytic domain"/>
    <property type="match status" value="2"/>
</dbReference>
<evidence type="ECO:0000256" key="5">
    <source>
        <dbReference type="HAMAP-Rule" id="MF_00191"/>
    </source>
</evidence>
<accession>A0A0E2B027</accession>
<feature type="binding site" evidence="5">
    <location>
        <position position="78"/>
    </location>
    <ligand>
        <name>(2E)-4-hydroxy-3-methylbut-2-enyl diphosphate</name>
        <dbReference type="ChEBI" id="CHEBI:128753"/>
    </ligand>
</feature>
<dbReference type="UniPathway" id="UPA00059">
    <property type="reaction ID" value="UER00105"/>
</dbReference>
<evidence type="ECO:0000313" key="7">
    <source>
        <dbReference type="Proteomes" id="UP000006253"/>
    </source>
</evidence>
<evidence type="ECO:0000256" key="4">
    <source>
        <dbReference type="ARBA" id="ARBA00023014"/>
    </source>
</evidence>
<feature type="binding site" evidence="5">
    <location>
        <position position="78"/>
    </location>
    <ligand>
        <name>isopentenyl diphosphate</name>
        <dbReference type="ChEBI" id="CHEBI:128769"/>
    </ligand>
</feature>
<dbReference type="Gene3D" id="3.40.50.11270">
    <property type="match status" value="1"/>
</dbReference>
<keyword evidence="4 5" id="KW-0411">Iron-sulfur</keyword>
<dbReference type="CDD" id="cd13944">
    <property type="entry name" value="lytB_ispH"/>
    <property type="match status" value="1"/>
</dbReference>
<feature type="binding site" evidence="5">
    <location>
        <position position="200"/>
    </location>
    <ligand>
        <name>(2E)-4-hydroxy-3-methylbut-2-enyl diphosphate</name>
        <dbReference type="ChEBI" id="CHEBI:128753"/>
    </ligand>
</feature>
<comment type="function">
    <text evidence="5">Catalyzes the conversion of 1-hydroxy-2-methyl-2-(E)-butenyl 4-diphosphate (HMBPP) into a mixture of isopentenyl diphosphate (IPP) and dimethylallyl diphosphate (DMAPP). Acts in the terminal step of the DOXP/MEP pathway for isoprenoid precursor biosynthesis.</text>
</comment>
<keyword evidence="5" id="KW-0414">Isoprene biosynthesis</keyword>
<dbReference type="HAMAP" id="MF_00191">
    <property type="entry name" value="IspH"/>
    <property type="match status" value="1"/>
</dbReference>
<keyword evidence="1 5" id="KW-0004">4Fe-4S</keyword>
<comment type="catalytic activity">
    <reaction evidence="5">
        <text>dimethylallyl diphosphate + 2 oxidized [2Fe-2S]-[ferredoxin] + H2O = (2E)-4-hydroxy-3-methylbut-2-enyl diphosphate + 2 reduced [2Fe-2S]-[ferredoxin] + 2 H(+)</text>
        <dbReference type="Rhea" id="RHEA:24825"/>
        <dbReference type="Rhea" id="RHEA-COMP:10000"/>
        <dbReference type="Rhea" id="RHEA-COMP:10001"/>
        <dbReference type="ChEBI" id="CHEBI:15377"/>
        <dbReference type="ChEBI" id="CHEBI:15378"/>
        <dbReference type="ChEBI" id="CHEBI:33737"/>
        <dbReference type="ChEBI" id="CHEBI:33738"/>
        <dbReference type="ChEBI" id="CHEBI:57623"/>
        <dbReference type="ChEBI" id="CHEBI:128753"/>
        <dbReference type="EC" id="1.17.7.4"/>
    </reaction>
</comment>
<feature type="binding site" evidence="5">
    <location>
        <position position="259"/>
    </location>
    <ligand>
        <name>isopentenyl diphosphate</name>
        <dbReference type="ChEBI" id="CHEBI:128769"/>
    </ligand>
</feature>
<dbReference type="NCBIfam" id="TIGR00216">
    <property type="entry name" value="ispH_lytB"/>
    <property type="match status" value="1"/>
</dbReference>
<protein>
    <recommendedName>
        <fullName evidence="5">4-hydroxy-3-methylbut-2-enyl diphosphate reductase</fullName>
        <shortName evidence="5">HMBPP reductase</shortName>
        <ecNumber evidence="5">1.17.7.4</ecNumber>
    </recommendedName>
</protein>
<comment type="similarity">
    <text evidence="5">Belongs to the IspH family.</text>
</comment>
<feature type="binding site" evidence="5">
    <location>
        <position position="133"/>
    </location>
    <ligand>
        <name>[4Fe-4S] cluster</name>
        <dbReference type="ChEBI" id="CHEBI:49883"/>
    </ligand>
</feature>
<evidence type="ECO:0000256" key="3">
    <source>
        <dbReference type="ARBA" id="ARBA00023004"/>
    </source>
</evidence>
<sequence>MKYQNFRKRKAQETNDFLILCLKQRIRMVLETELKMLEKIYLANPRGFCAGVKYAISYVEQVQANSEEQIYVRKEIVHNRRVVEDMKKKGIRFINDLDEAPDGATVVFSAHGVAPSVVEAAKHRGMKIGDATCPLVTRVHRKARKIKDTHQIIYIGHEGHDEAIGTMGEAEMFLVESPEDVVSLQNKIDPNKPLTYLMQTTLSVADTKNIIDQISKTFPSVEHPAKDDICYATTERQEAVSLMMDQIDAMLVIGADNSSNSLRLLQLAQKSKPHSFKVSAADDLSKEYIQNNKIKILGLTAGASTPQVLVDEIISKLKVFYPNADVELFPGSRDDSMSFKLPGILLS</sequence>
<feature type="binding site" evidence="5">
    <location>
        <position position="258"/>
    </location>
    <ligand>
        <name>(2E)-4-hydroxy-3-methylbut-2-enyl diphosphate</name>
        <dbReference type="ChEBI" id="CHEBI:128753"/>
    </ligand>
</feature>